<accession>A0A423VEF3</accession>
<organism evidence="2 3">
    <name type="scientific">Cytospora chrysosperma</name>
    <name type="common">Cytospora canker fungus</name>
    <name type="synonym">Sphaeria chrysosperma</name>
    <dbReference type="NCBI Taxonomy" id="252740"/>
    <lineage>
        <taxon>Eukaryota</taxon>
        <taxon>Fungi</taxon>
        <taxon>Dikarya</taxon>
        <taxon>Ascomycota</taxon>
        <taxon>Pezizomycotina</taxon>
        <taxon>Sordariomycetes</taxon>
        <taxon>Sordariomycetidae</taxon>
        <taxon>Diaporthales</taxon>
        <taxon>Cytosporaceae</taxon>
        <taxon>Cytospora</taxon>
    </lineage>
</organism>
<feature type="region of interest" description="Disordered" evidence="1">
    <location>
        <begin position="680"/>
        <end position="702"/>
    </location>
</feature>
<dbReference type="STRING" id="252740.A0A423VEF3"/>
<reference evidence="2 3" key="1">
    <citation type="submission" date="2015-09" db="EMBL/GenBank/DDBJ databases">
        <title>Host preference determinants of Valsa canker pathogens revealed by comparative genomics.</title>
        <authorList>
            <person name="Yin Z."/>
            <person name="Huang L."/>
        </authorList>
    </citation>
    <scope>NUCLEOTIDE SEQUENCE [LARGE SCALE GENOMIC DNA]</scope>
    <source>
        <strain evidence="2 3">YSFL</strain>
    </source>
</reference>
<sequence>MSSQKTPLSSSKRAVPIKIKILNHSDWENFPYTDLEPRWSFAMPLMPLTKISELCLHAVGQVQRVFNDAVDAARLEARDRDGHVFHGMETISEEILNGETIYLIEGEGTGKGKGKERGRLLSLRTGAEQAYRTPSASSRSSSLSRKKTQSLPKPRMTPSQRALAIAKAGWTPRTEPPLDTLNADKLQNMPSSIKTLVSRPDPYDISTVLSDDENYSPKRPNSIMFSSARKLGSASKRRPPATQPSIRQPQLKFDSPARISKSVTTDRYDTARSMHLSNPSTPNKTSAPYKEVASSPAVALSSSPTNNVAAVIAKGRDRIMRRPIPECVVIDDSEVEIDEDLFRNPPGLSTSVPEALLPWSQPPLRATQDGTLGVRPVARGTSQSGGVGEAGTKDIVEGNNAIVESKADVRRLIDAAKETLAAVRDSNKLKARELSTGAISPLHLNSPVKGPLKSAPTTPSGKKTSEHVMIEQHTVNVIHSSTSEDENNGSDEGARIIKEEQSDDDSWKNLPPVALPSSPSPQDHGEKANEKEVIELSSDSDSSIDPAWLDDYEDELPVLPELPVTEEPLLPDPASRDIELPAPTVPAHLFVTDPIEPRVNESPPSAQPDKRKRSVSDEPNSEDERQRKKAKKLKARKARKVLRKTKRRENMARMEEERKRLALEQAHRRALELEIVVSSPSKAKVVGSDDAEAESDDDSGLGLGILEADEYVEDVGVPLNGDNHDDSLSSEETGDRLAWLHRKHPTPSPETKPGSPKNSIDVVVRPESPIAEDAHAPQQHSDDLKPIGGQYHRRVFDDWAALEARLGCGGFGYSPLEVHNRIHLATVHRSLQAPLEPSRDSPDQDSSPKSPPKPAVEAQPSPPRSTRCGAPSPKDTPLAHQTASTGGRKKGGKGKKHKSQARHLHHGKRRGGFNKRRARQYYPDLRDFIDAIKKNHRGRVPVMEAKGV</sequence>
<feature type="region of interest" description="Disordered" evidence="1">
    <location>
        <begin position="441"/>
        <end position="466"/>
    </location>
</feature>
<feature type="region of interest" description="Disordered" evidence="1">
    <location>
        <begin position="500"/>
        <end position="656"/>
    </location>
</feature>
<evidence type="ECO:0000313" key="2">
    <source>
        <dbReference type="EMBL" id="ROV89374.1"/>
    </source>
</evidence>
<feature type="compositionally biased region" description="Basic and acidic residues" evidence="1">
    <location>
        <begin position="772"/>
        <end position="785"/>
    </location>
</feature>
<keyword evidence="3" id="KW-1185">Reference proteome</keyword>
<dbReference type="OrthoDB" id="5241593at2759"/>
<comment type="caution">
    <text evidence="2">The sequence shown here is derived from an EMBL/GenBank/DDBJ whole genome shotgun (WGS) entry which is preliminary data.</text>
</comment>
<name>A0A423VEF3_CYTCH</name>
<gene>
    <name evidence="2" type="ORF">VSDG_08655</name>
</gene>
<feature type="compositionally biased region" description="Polar residues" evidence="1">
    <location>
        <begin position="275"/>
        <end position="286"/>
    </location>
</feature>
<feature type="compositionally biased region" description="Low complexity" evidence="1">
    <location>
        <begin position="557"/>
        <end position="568"/>
    </location>
</feature>
<feature type="region of interest" description="Disordered" evidence="1">
    <location>
        <begin position="830"/>
        <end position="919"/>
    </location>
</feature>
<feature type="compositionally biased region" description="Basic residues" evidence="1">
    <location>
        <begin position="627"/>
        <end position="647"/>
    </location>
</feature>
<dbReference type="AlphaFoldDB" id="A0A423VEF3"/>
<feature type="compositionally biased region" description="Basic residues" evidence="1">
    <location>
        <begin position="887"/>
        <end position="919"/>
    </location>
</feature>
<feature type="region of interest" description="Disordered" evidence="1">
    <location>
        <begin position="716"/>
        <end position="788"/>
    </location>
</feature>
<dbReference type="Proteomes" id="UP000284375">
    <property type="component" value="Unassembled WGS sequence"/>
</dbReference>
<proteinExistence type="predicted"/>
<evidence type="ECO:0000313" key="3">
    <source>
        <dbReference type="Proteomes" id="UP000284375"/>
    </source>
</evidence>
<feature type="compositionally biased region" description="Acidic residues" evidence="1">
    <location>
        <begin position="689"/>
        <end position="699"/>
    </location>
</feature>
<dbReference type="EMBL" id="LJZO01000058">
    <property type="protein sequence ID" value="ROV89374.1"/>
    <property type="molecule type" value="Genomic_DNA"/>
</dbReference>
<feature type="region of interest" description="Disordered" evidence="1">
    <location>
        <begin position="124"/>
        <end position="160"/>
    </location>
</feature>
<evidence type="ECO:0000256" key="1">
    <source>
        <dbReference type="SAM" id="MobiDB-lite"/>
    </source>
</evidence>
<feature type="region of interest" description="Disordered" evidence="1">
    <location>
        <begin position="207"/>
        <end position="288"/>
    </location>
</feature>
<feature type="compositionally biased region" description="Basic and acidic residues" evidence="1">
    <location>
        <begin position="523"/>
        <end position="534"/>
    </location>
</feature>
<protein>
    <submittedName>
        <fullName evidence="2">Uncharacterized protein</fullName>
    </submittedName>
</protein>